<evidence type="ECO:0000256" key="5">
    <source>
        <dbReference type="ARBA" id="ARBA00023242"/>
    </source>
</evidence>
<proteinExistence type="inferred from homology"/>
<keyword evidence="9" id="KW-1185">Reference proteome</keyword>
<comment type="caution">
    <text evidence="8">The sequence shown here is derived from an EMBL/GenBank/DDBJ whole genome shotgun (WGS) entry which is preliminary data.</text>
</comment>
<dbReference type="GO" id="GO:0005634">
    <property type="term" value="C:nucleus"/>
    <property type="evidence" value="ECO:0007669"/>
    <property type="project" value="UniProtKB-SubCell"/>
</dbReference>
<sequence length="411" mass="45057">MARLSAQGVGSAEVQQSPTQSLNTTTISENANDETVPPFFNTTFSTHRVSPMHIGKSQLTKQRLQTIASRLRDTLVGDVVRGIQLRVEATDTPIGQVGALKGVRIEWFRAGTFLGEDFSDNDLDTPRGDQSDLPDDQKQGLWISIEHENAAYAAILLPGLSNSANLHEGKDQSKFIHLPLLLMRMPQQLKNVVADWLAATFDCRVSRVTLGTKTILGVWESWVASNGLDDRDADFTVTLGFNALLPTNGGPSPIDNDQPREEESTAPGLRSIDITISARDLRRFVRAGEKSHIANGATWKGDARERRRLAGGNTDDGWAWRTKETSETSPFTEALGSYLHHHLALDLFHPSVHVTQISCAGFVLGQGRLKIIMSGEISQSLSRAAWSFVAQLGQRVRGEKLPQIFSGQIDG</sequence>
<evidence type="ECO:0000256" key="6">
    <source>
        <dbReference type="ARBA" id="ARBA00023328"/>
    </source>
</evidence>
<evidence type="ECO:0000256" key="4">
    <source>
        <dbReference type="ARBA" id="ARBA00022454"/>
    </source>
</evidence>
<comment type="similarity">
    <text evidence="3">Belongs to the CENP-L/IML3 family.</text>
</comment>
<feature type="region of interest" description="Disordered" evidence="7">
    <location>
        <begin position="246"/>
        <end position="268"/>
    </location>
</feature>
<gene>
    <name evidence="8" type="ORF">F53441_8771</name>
</gene>
<evidence type="ECO:0000256" key="1">
    <source>
        <dbReference type="ARBA" id="ARBA00004123"/>
    </source>
</evidence>
<evidence type="ECO:0000256" key="2">
    <source>
        <dbReference type="ARBA" id="ARBA00004584"/>
    </source>
</evidence>
<dbReference type="InterPro" id="IPR025204">
    <property type="entry name" value="CENP-L"/>
</dbReference>
<evidence type="ECO:0000256" key="3">
    <source>
        <dbReference type="ARBA" id="ARBA00011060"/>
    </source>
</evidence>
<dbReference type="Pfam" id="PF13092">
    <property type="entry name" value="CENP-L"/>
    <property type="match status" value="1"/>
</dbReference>
<accession>A0A8H4P494</accession>
<dbReference type="Proteomes" id="UP000605986">
    <property type="component" value="Unassembled WGS sequence"/>
</dbReference>
<dbReference type="OrthoDB" id="8864979at2759"/>
<dbReference type="PANTHER" id="PTHR31740">
    <property type="entry name" value="CENTROMERE PROTEIN L"/>
    <property type="match status" value="1"/>
</dbReference>
<dbReference type="GO" id="GO:0000775">
    <property type="term" value="C:chromosome, centromeric region"/>
    <property type="evidence" value="ECO:0007669"/>
    <property type="project" value="UniProtKB-SubCell"/>
</dbReference>
<protein>
    <recommendedName>
        <fullName evidence="10">Kinetochore complex Sim4 subunit Fta1</fullName>
    </recommendedName>
</protein>
<keyword evidence="5" id="KW-0539">Nucleus</keyword>
<evidence type="ECO:0000256" key="7">
    <source>
        <dbReference type="SAM" id="MobiDB-lite"/>
    </source>
</evidence>
<organism evidence="8 9">
    <name type="scientific">Fusarium austroafricanum</name>
    <dbReference type="NCBI Taxonomy" id="2364996"/>
    <lineage>
        <taxon>Eukaryota</taxon>
        <taxon>Fungi</taxon>
        <taxon>Dikarya</taxon>
        <taxon>Ascomycota</taxon>
        <taxon>Pezizomycotina</taxon>
        <taxon>Sordariomycetes</taxon>
        <taxon>Hypocreomycetidae</taxon>
        <taxon>Hypocreales</taxon>
        <taxon>Nectriaceae</taxon>
        <taxon>Fusarium</taxon>
        <taxon>Fusarium concolor species complex</taxon>
    </lineage>
</organism>
<reference evidence="8" key="1">
    <citation type="submission" date="2020-01" db="EMBL/GenBank/DDBJ databases">
        <title>Identification and distribution of gene clusters putatively required for synthesis of sphingolipid metabolism inhibitors in phylogenetically diverse species of the filamentous fungus Fusarium.</title>
        <authorList>
            <person name="Kim H.-S."/>
            <person name="Busman M."/>
            <person name="Brown D.W."/>
            <person name="Divon H."/>
            <person name="Uhlig S."/>
            <person name="Proctor R.H."/>
        </authorList>
    </citation>
    <scope>NUCLEOTIDE SEQUENCE</scope>
    <source>
        <strain evidence="8">NRRL 53441</strain>
    </source>
</reference>
<evidence type="ECO:0008006" key="10">
    <source>
        <dbReference type="Google" id="ProtNLM"/>
    </source>
</evidence>
<keyword evidence="4" id="KW-0158">Chromosome</keyword>
<name>A0A8H4P494_9HYPO</name>
<dbReference type="AlphaFoldDB" id="A0A8H4P494"/>
<evidence type="ECO:0000313" key="9">
    <source>
        <dbReference type="Proteomes" id="UP000605986"/>
    </source>
</evidence>
<evidence type="ECO:0000313" key="8">
    <source>
        <dbReference type="EMBL" id="KAF4447752.1"/>
    </source>
</evidence>
<keyword evidence="6" id="KW-0137">Centromere</keyword>
<dbReference type="EMBL" id="JAADJG010000379">
    <property type="protein sequence ID" value="KAF4447752.1"/>
    <property type="molecule type" value="Genomic_DNA"/>
</dbReference>
<feature type="region of interest" description="Disordered" evidence="7">
    <location>
        <begin position="1"/>
        <end position="36"/>
    </location>
</feature>
<comment type="subcellular location">
    <subcellularLocation>
        <location evidence="2">Chromosome</location>
        <location evidence="2">Centromere</location>
    </subcellularLocation>
    <subcellularLocation>
        <location evidence="1">Nucleus</location>
    </subcellularLocation>
</comment>
<feature type="compositionally biased region" description="Polar residues" evidence="7">
    <location>
        <begin position="13"/>
        <end position="30"/>
    </location>
</feature>
<dbReference type="PANTHER" id="PTHR31740:SF2">
    <property type="entry name" value="CENTROMERE PROTEIN L"/>
    <property type="match status" value="1"/>
</dbReference>